<dbReference type="AlphaFoldDB" id="G0MJJ3"/>
<dbReference type="OrthoDB" id="5809049at2759"/>
<organism evidence="4">
    <name type="scientific">Caenorhabditis brenneri</name>
    <name type="common">Nematode worm</name>
    <dbReference type="NCBI Taxonomy" id="135651"/>
    <lineage>
        <taxon>Eukaryota</taxon>
        <taxon>Metazoa</taxon>
        <taxon>Ecdysozoa</taxon>
        <taxon>Nematoda</taxon>
        <taxon>Chromadorea</taxon>
        <taxon>Rhabditida</taxon>
        <taxon>Rhabditina</taxon>
        <taxon>Rhabditomorpha</taxon>
        <taxon>Rhabditoidea</taxon>
        <taxon>Rhabditidae</taxon>
        <taxon>Peloderinae</taxon>
        <taxon>Caenorhabditis</taxon>
    </lineage>
</organism>
<feature type="region of interest" description="Disordered" evidence="1">
    <location>
        <begin position="448"/>
        <end position="476"/>
    </location>
</feature>
<dbReference type="EMBL" id="GL379797">
    <property type="protein sequence ID" value="EGT32351.1"/>
    <property type="molecule type" value="Genomic_DNA"/>
</dbReference>
<dbReference type="PROSITE" id="PS50188">
    <property type="entry name" value="B302_SPRY"/>
    <property type="match status" value="1"/>
</dbReference>
<proteinExistence type="predicted"/>
<dbReference type="SMART" id="SM00449">
    <property type="entry name" value="SPRY"/>
    <property type="match status" value="1"/>
</dbReference>
<dbReference type="Pfam" id="PF00622">
    <property type="entry name" value="SPRY"/>
    <property type="match status" value="1"/>
</dbReference>
<dbReference type="OMA" id="RMYVELY"/>
<dbReference type="Proteomes" id="UP000008068">
    <property type="component" value="Unassembled WGS sequence"/>
</dbReference>
<protein>
    <recommendedName>
        <fullName evidence="2">B30.2/SPRY domain-containing protein</fullName>
    </recommendedName>
</protein>
<dbReference type="STRING" id="135651.G0MJJ3"/>
<sequence length="573" mass="64808">MNANVKEDKDPSGIVRADAPIPLSVGVYYFEVKVIQGHRGCMGIGLSKHGGELNRMPGWDAQCYGYHGDDGNFFSACGNGKPYGPKFETGDVIGCGMDTLLNLIFFTKNGKHLGIAYKGQPNQMDKLYPTVGMKNPGERLSVNFGQHKFMFNFELYRKHLENQKIRNLEEIPMSDDIGKYLDRVVTSFLGHSGALESLKVWEKVSKKQAKPVDHEFLRLRKEIVDMVMSAKHGSVIQEQIERSFPGCLERDYKVQLILMCLRYVDLANTMQKAPSSFRPTNEPGRPASPAEIRSRPPKLLKGSHCKSTKRTREAQKKQGKSRTPPPVRRSNNKAAEDLCLKNSKIEKFFIDEDTGEEMLSIDGISITKKMYVELYNSEEYGKLAYMLKMGREIMSLASKVGNELTAKDREILERSISMVLSPFPLEKHPISHEYRRYIANVMIEMINDHADNKPPPKSSQPGPSDKASPPPPESTVRENRIYSELRGMFLGWQGLHQEVSAKHGPATAICFVRKMVLEDLNFDEEPIEYSIEPMEESHEDDEEEMPATQPRRVQTRELDDAQAELGSDGEEDV</sequence>
<dbReference type="SUPFAM" id="SSF49899">
    <property type="entry name" value="Concanavalin A-like lectins/glucanases"/>
    <property type="match status" value="1"/>
</dbReference>
<feature type="region of interest" description="Disordered" evidence="1">
    <location>
        <begin position="532"/>
        <end position="573"/>
    </location>
</feature>
<feature type="domain" description="B30.2/SPRY" evidence="2">
    <location>
        <begin position="1"/>
        <end position="149"/>
    </location>
</feature>
<evidence type="ECO:0000259" key="2">
    <source>
        <dbReference type="PROSITE" id="PS50188"/>
    </source>
</evidence>
<feature type="region of interest" description="Disordered" evidence="1">
    <location>
        <begin position="273"/>
        <end position="335"/>
    </location>
</feature>
<keyword evidence="4" id="KW-1185">Reference proteome</keyword>
<dbReference type="InterPro" id="IPR043136">
    <property type="entry name" value="B30.2/SPRY_sf"/>
</dbReference>
<dbReference type="HOGENOM" id="CLU_028137_0_0_1"/>
<dbReference type="InterPro" id="IPR050618">
    <property type="entry name" value="Ubq-SigPath_Reg"/>
</dbReference>
<dbReference type="PANTHER" id="PTHR12864">
    <property type="entry name" value="RAN BINDING PROTEIN 9-RELATED"/>
    <property type="match status" value="1"/>
</dbReference>
<gene>
    <name evidence="3" type="ORF">CAEBREN_12125</name>
</gene>
<accession>G0MJJ3</accession>
<dbReference type="eggNOG" id="KOG1477">
    <property type="taxonomic scope" value="Eukaryota"/>
</dbReference>
<reference evidence="4" key="1">
    <citation type="submission" date="2011-07" db="EMBL/GenBank/DDBJ databases">
        <authorList>
            <consortium name="Caenorhabditis brenneri Sequencing and Analysis Consortium"/>
            <person name="Wilson R.K."/>
        </authorList>
    </citation>
    <scope>NUCLEOTIDE SEQUENCE [LARGE SCALE GENOMIC DNA]</scope>
    <source>
        <strain evidence="4">PB2801</strain>
    </source>
</reference>
<evidence type="ECO:0000256" key="1">
    <source>
        <dbReference type="SAM" id="MobiDB-lite"/>
    </source>
</evidence>
<feature type="compositionally biased region" description="Basic residues" evidence="1">
    <location>
        <begin position="295"/>
        <end position="309"/>
    </location>
</feature>
<evidence type="ECO:0000313" key="3">
    <source>
        <dbReference type="EMBL" id="EGT32351.1"/>
    </source>
</evidence>
<evidence type="ECO:0000313" key="4">
    <source>
        <dbReference type="Proteomes" id="UP000008068"/>
    </source>
</evidence>
<dbReference type="FunCoup" id="G0MJJ3">
    <property type="interactions" value="2937"/>
</dbReference>
<feature type="compositionally biased region" description="Acidic residues" evidence="1">
    <location>
        <begin position="532"/>
        <end position="545"/>
    </location>
</feature>
<name>G0MJJ3_CAEBE</name>
<dbReference type="InterPro" id="IPR013320">
    <property type="entry name" value="ConA-like_dom_sf"/>
</dbReference>
<dbReference type="InterPro" id="IPR003877">
    <property type="entry name" value="SPRY_dom"/>
</dbReference>
<dbReference type="Gene3D" id="2.60.120.920">
    <property type="match status" value="1"/>
</dbReference>
<dbReference type="InParanoid" id="G0MJJ3"/>
<dbReference type="InterPro" id="IPR001870">
    <property type="entry name" value="B30.2/SPRY"/>
</dbReference>